<dbReference type="Ensembl" id="ENSPSNT00000005924.1">
    <property type="protein sequence ID" value="ENSPSNP00000005202.1"/>
    <property type="gene ID" value="ENSPSNG00000003880.1"/>
</dbReference>
<dbReference type="AlphaFoldDB" id="A0A8C9BCP1"/>
<evidence type="ECO:0000313" key="2">
    <source>
        <dbReference type="Ensembl" id="ENSPSNP00000005202.1"/>
    </source>
</evidence>
<reference evidence="2" key="2">
    <citation type="submission" date="2025-08" db="UniProtKB">
        <authorList>
            <consortium name="Ensembl"/>
        </authorList>
    </citation>
    <scope>IDENTIFICATION</scope>
</reference>
<evidence type="ECO:0000256" key="1">
    <source>
        <dbReference type="SAM" id="MobiDB-lite"/>
    </source>
</evidence>
<feature type="region of interest" description="Disordered" evidence="1">
    <location>
        <begin position="1"/>
        <end position="26"/>
    </location>
</feature>
<dbReference type="GeneTree" id="ENSGT00950000182998"/>
<proteinExistence type="predicted"/>
<accession>A0A8C9BCP1</accession>
<feature type="compositionally biased region" description="Polar residues" evidence="1">
    <location>
        <begin position="1"/>
        <end position="16"/>
    </location>
</feature>
<protein>
    <submittedName>
        <fullName evidence="2">G protein-coupled receptor 176</fullName>
    </submittedName>
</protein>
<sequence length="86" mass="9135">MGHNGSWISRNASEPRNASGAGAEGANRSALGEFGEAQLYRQFTTTVQVVIFIGSLLDVKIKMWGDEVTYPGVSDCSKSPGLATSR</sequence>
<name>A0A8C9BCP1_PHOSS</name>
<gene>
    <name evidence="2" type="primary">GPR176</name>
</gene>
<reference evidence="2" key="3">
    <citation type="submission" date="2025-09" db="UniProtKB">
        <authorList>
            <consortium name="Ensembl"/>
        </authorList>
    </citation>
    <scope>IDENTIFICATION</scope>
</reference>
<organism evidence="2 3">
    <name type="scientific">Phocoena sinus</name>
    <name type="common">Vaquita</name>
    <dbReference type="NCBI Taxonomy" id="42100"/>
    <lineage>
        <taxon>Eukaryota</taxon>
        <taxon>Metazoa</taxon>
        <taxon>Chordata</taxon>
        <taxon>Craniata</taxon>
        <taxon>Vertebrata</taxon>
        <taxon>Euteleostomi</taxon>
        <taxon>Mammalia</taxon>
        <taxon>Eutheria</taxon>
        <taxon>Laurasiatheria</taxon>
        <taxon>Artiodactyla</taxon>
        <taxon>Whippomorpha</taxon>
        <taxon>Cetacea</taxon>
        <taxon>Odontoceti</taxon>
        <taxon>Phocoenidae</taxon>
        <taxon>Phocoena</taxon>
    </lineage>
</organism>
<reference evidence="2" key="1">
    <citation type="submission" date="2019-08" db="EMBL/GenBank/DDBJ databases">
        <title>Phocoena sinus (Vaquita) genome, mPhoSin1, primary haplotype.</title>
        <authorList>
            <person name="Morin P."/>
            <person name="Mountcastle J."/>
            <person name="Fungtammasan C."/>
            <person name="Rhie A."/>
            <person name="Rojas-Bracho L."/>
            <person name="Smith C.R."/>
            <person name="Taylor B.L."/>
            <person name="Gulland F.M.D."/>
            <person name="Musser W."/>
            <person name="Houck M."/>
            <person name="Haase B."/>
            <person name="Paez S."/>
            <person name="Howe K."/>
            <person name="Torrance J."/>
            <person name="Formenti G."/>
            <person name="Phillippy A."/>
            <person name="Ryder O."/>
            <person name="Jarvis E.D."/>
            <person name="Fedrigo O."/>
        </authorList>
    </citation>
    <scope>NUCLEOTIDE SEQUENCE [LARGE SCALE GENOMIC DNA]</scope>
</reference>
<dbReference type="Proteomes" id="UP000694554">
    <property type="component" value="Chromosome 2"/>
</dbReference>
<keyword evidence="3" id="KW-1185">Reference proteome</keyword>
<evidence type="ECO:0000313" key="3">
    <source>
        <dbReference type="Proteomes" id="UP000694554"/>
    </source>
</evidence>